<dbReference type="AlphaFoldDB" id="A0A2A6C398"/>
<name>A0A2A6C398_PRIPA</name>
<reference evidence="2" key="1">
    <citation type="journal article" date="2008" name="Nat. Genet.">
        <title>The Pristionchus pacificus genome provides a unique perspective on nematode lifestyle and parasitism.</title>
        <authorList>
            <person name="Dieterich C."/>
            <person name="Clifton S.W."/>
            <person name="Schuster L.N."/>
            <person name="Chinwalla A."/>
            <person name="Delehaunty K."/>
            <person name="Dinkelacker I."/>
            <person name="Fulton L."/>
            <person name="Fulton R."/>
            <person name="Godfrey J."/>
            <person name="Minx P."/>
            <person name="Mitreva M."/>
            <person name="Roeseler W."/>
            <person name="Tian H."/>
            <person name="Witte H."/>
            <person name="Yang S.P."/>
            <person name="Wilson R.K."/>
            <person name="Sommer R.J."/>
        </authorList>
    </citation>
    <scope>NUCLEOTIDE SEQUENCE [LARGE SCALE GENOMIC DNA]</scope>
    <source>
        <strain evidence="2">PS312</strain>
    </source>
</reference>
<accession>A0A8R1YZZ7</accession>
<dbReference type="InterPro" id="IPR052860">
    <property type="entry name" value="NRL-GPCR1"/>
</dbReference>
<evidence type="ECO:0000313" key="2">
    <source>
        <dbReference type="Proteomes" id="UP000005239"/>
    </source>
</evidence>
<dbReference type="PANTHER" id="PTHR47521">
    <property type="entry name" value="SERPENTINE RECEPTOR, CLASS E (EPSILON)-RELATED"/>
    <property type="match status" value="1"/>
</dbReference>
<organism evidence="1 2">
    <name type="scientific">Pristionchus pacificus</name>
    <name type="common">Parasitic nematode worm</name>
    <dbReference type="NCBI Taxonomy" id="54126"/>
    <lineage>
        <taxon>Eukaryota</taxon>
        <taxon>Metazoa</taxon>
        <taxon>Ecdysozoa</taxon>
        <taxon>Nematoda</taxon>
        <taxon>Chromadorea</taxon>
        <taxon>Rhabditida</taxon>
        <taxon>Rhabditina</taxon>
        <taxon>Diplogasteromorpha</taxon>
        <taxon>Diplogasteroidea</taxon>
        <taxon>Neodiplogasteridae</taxon>
        <taxon>Pristionchus</taxon>
    </lineage>
</organism>
<protein>
    <submittedName>
        <fullName evidence="1">Uncharacterized protein</fullName>
    </submittedName>
</protein>
<accession>A0A2A6C398</accession>
<dbReference type="EnsemblMetazoa" id="PPA40445.1">
    <property type="protein sequence ID" value="PPA40445.1"/>
    <property type="gene ID" value="WBGene00278814"/>
</dbReference>
<dbReference type="PANTHER" id="PTHR47521:SF18">
    <property type="entry name" value="G PROTEIN-COUPLED RECEPTOR-RELATED"/>
    <property type="match status" value="1"/>
</dbReference>
<reference evidence="1" key="2">
    <citation type="submission" date="2022-06" db="UniProtKB">
        <authorList>
            <consortium name="EnsemblMetazoa"/>
        </authorList>
    </citation>
    <scope>IDENTIFICATION</scope>
    <source>
        <strain evidence="1">PS312</strain>
    </source>
</reference>
<proteinExistence type="predicted"/>
<dbReference type="Proteomes" id="UP000005239">
    <property type="component" value="Unassembled WGS sequence"/>
</dbReference>
<evidence type="ECO:0000313" key="1">
    <source>
        <dbReference type="EnsemblMetazoa" id="PPA40445.1"/>
    </source>
</evidence>
<gene>
    <name evidence="1" type="primary">WBGene00278814</name>
</gene>
<keyword evidence="2" id="KW-1185">Reference proteome</keyword>
<sequence>TSSLQKYEYRMANTSSPIDYALYNYPIVQFIHIFVVTVSFPPVIIFLTQISKIALHDNCKFLFRAWSSAFFTCLIMHCAYIGCDFITGKYIPETNHDPPPRLLMFAFHGFAHAMSSTQELMLSIERAVSCAWPEEYHNTGLAMRILIAAEGMSIVPAMAYLWQISNDNIALACCITNSIDLVSLICLSSTTYYVVNKQKFIVNSSLNEKYQIKEALDITRVMLPCGVISLIMKFSSTVAAWVYALDVIDSQYMFTITGSAYFIIESLNCMICSTVVLRRHEGLRRIMQSLLWPRREAKVQDVQSAEDVREIYFDALRKEWH</sequence>